<reference evidence="2" key="1">
    <citation type="submission" date="2019-08" db="EMBL/GenBank/DDBJ databases">
        <authorList>
            <person name="Kucharzyk K."/>
            <person name="Murdoch R.W."/>
            <person name="Higgins S."/>
            <person name="Loffler F."/>
        </authorList>
    </citation>
    <scope>NUCLEOTIDE SEQUENCE</scope>
</reference>
<proteinExistence type="predicted"/>
<comment type="caution">
    <text evidence="2">The sequence shown here is derived from an EMBL/GenBank/DDBJ whole genome shotgun (WGS) entry which is preliminary data.</text>
</comment>
<feature type="compositionally biased region" description="Basic residues" evidence="1">
    <location>
        <begin position="42"/>
        <end position="54"/>
    </location>
</feature>
<feature type="region of interest" description="Disordered" evidence="1">
    <location>
        <begin position="24"/>
        <end position="70"/>
    </location>
</feature>
<accession>A0A645H1E2</accession>
<dbReference type="EMBL" id="VSSQ01085077">
    <property type="protein sequence ID" value="MPN32855.1"/>
    <property type="molecule type" value="Genomic_DNA"/>
</dbReference>
<evidence type="ECO:0000313" key="2">
    <source>
        <dbReference type="EMBL" id="MPN32855.1"/>
    </source>
</evidence>
<evidence type="ECO:0000256" key="1">
    <source>
        <dbReference type="SAM" id="MobiDB-lite"/>
    </source>
</evidence>
<name>A0A645H1E2_9ZZZZ</name>
<sequence>MLTKVALTGSVLLAAQDTEGRPGIGYRSRKAGRRAAVEGRRARTAARRTARAARRGAGQVATELTSDLAA</sequence>
<organism evidence="2">
    <name type="scientific">bioreactor metagenome</name>
    <dbReference type="NCBI Taxonomy" id="1076179"/>
    <lineage>
        <taxon>unclassified sequences</taxon>
        <taxon>metagenomes</taxon>
        <taxon>ecological metagenomes</taxon>
    </lineage>
</organism>
<dbReference type="AlphaFoldDB" id="A0A645H1E2"/>
<gene>
    <name evidence="2" type="ORF">SDC9_180338</name>
</gene>
<protein>
    <submittedName>
        <fullName evidence="2">Uncharacterized protein</fullName>
    </submittedName>
</protein>